<accession>A0A0E9XSZ9</accession>
<evidence type="ECO:0000313" key="1">
    <source>
        <dbReference type="EMBL" id="JAI04789.1"/>
    </source>
</evidence>
<dbReference type="EMBL" id="GBXM01003789">
    <property type="protein sequence ID" value="JAI04789.1"/>
    <property type="molecule type" value="Transcribed_RNA"/>
</dbReference>
<dbReference type="AlphaFoldDB" id="A0A0E9XSZ9"/>
<protein>
    <submittedName>
        <fullName evidence="1">Uncharacterized protein</fullName>
    </submittedName>
</protein>
<reference evidence="1" key="2">
    <citation type="journal article" date="2015" name="Fish Shellfish Immunol.">
        <title>Early steps in the European eel (Anguilla anguilla)-Vibrio vulnificus interaction in the gills: Role of the RtxA13 toxin.</title>
        <authorList>
            <person name="Callol A."/>
            <person name="Pajuelo D."/>
            <person name="Ebbesson L."/>
            <person name="Teles M."/>
            <person name="MacKenzie S."/>
            <person name="Amaro C."/>
        </authorList>
    </citation>
    <scope>NUCLEOTIDE SEQUENCE</scope>
</reference>
<proteinExistence type="predicted"/>
<sequence>MDLKGFLQLIRNDLNHICTAPTWKIHISHTVHQKPPYMDQMEKKIQWSLIYTFYRCPVCYVCSPGSVENATEMGGIYI</sequence>
<organism evidence="1">
    <name type="scientific">Anguilla anguilla</name>
    <name type="common">European freshwater eel</name>
    <name type="synonym">Muraena anguilla</name>
    <dbReference type="NCBI Taxonomy" id="7936"/>
    <lineage>
        <taxon>Eukaryota</taxon>
        <taxon>Metazoa</taxon>
        <taxon>Chordata</taxon>
        <taxon>Craniata</taxon>
        <taxon>Vertebrata</taxon>
        <taxon>Euteleostomi</taxon>
        <taxon>Actinopterygii</taxon>
        <taxon>Neopterygii</taxon>
        <taxon>Teleostei</taxon>
        <taxon>Anguilliformes</taxon>
        <taxon>Anguillidae</taxon>
        <taxon>Anguilla</taxon>
    </lineage>
</organism>
<reference evidence="1" key="1">
    <citation type="submission" date="2014-11" db="EMBL/GenBank/DDBJ databases">
        <authorList>
            <person name="Amaro Gonzalez C."/>
        </authorList>
    </citation>
    <scope>NUCLEOTIDE SEQUENCE</scope>
</reference>
<name>A0A0E9XSZ9_ANGAN</name>